<dbReference type="EMBL" id="JAHOPB010000001">
    <property type="protein sequence ID" value="MBU8874701.1"/>
    <property type="molecule type" value="Genomic_DNA"/>
</dbReference>
<dbReference type="CDD" id="cd07324">
    <property type="entry name" value="M48C_Oma1-like"/>
    <property type="match status" value="1"/>
</dbReference>
<keyword evidence="9" id="KW-1185">Reference proteome</keyword>
<evidence type="ECO:0000256" key="4">
    <source>
        <dbReference type="ARBA" id="ARBA00022833"/>
    </source>
</evidence>
<keyword evidence="4 6" id="KW-0862">Zinc</keyword>
<dbReference type="PANTHER" id="PTHR22726">
    <property type="entry name" value="METALLOENDOPEPTIDASE OMA1"/>
    <property type="match status" value="1"/>
</dbReference>
<protein>
    <submittedName>
        <fullName evidence="8">M48 family metallopeptidase</fullName>
    </submittedName>
</protein>
<evidence type="ECO:0000256" key="1">
    <source>
        <dbReference type="ARBA" id="ARBA00022670"/>
    </source>
</evidence>
<dbReference type="RefSeq" id="WP_216960676.1">
    <property type="nucleotide sequence ID" value="NZ_JAHOPB010000001.1"/>
</dbReference>
<dbReference type="PROSITE" id="PS51257">
    <property type="entry name" value="PROKAR_LIPOPROTEIN"/>
    <property type="match status" value="1"/>
</dbReference>
<evidence type="ECO:0000256" key="6">
    <source>
        <dbReference type="RuleBase" id="RU003983"/>
    </source>
</evidence>
<feature type="domain" description="Peptidase M48" evidence="7">
    <location>
        <begin position="73"/>
        <end position="252"/>
    </location>
</feature>
<evidence type="ECO:0000259" key="7">
    <source>
        <dbReference type="Pfam" id="PF01435"/>
    </source>
</evidence>
<dbReference type="Pfam" id="PF01435">
    <property type="entry name" value="Peptidase_M48"/>
    <property type="match status" value="1"/>
</dbReference>
<name>A0ABS6IK47_9HYPH</name>
<evidence type="ECO:0000256" key="5">
    <source>
        <dbReference type="ARBA" id="ARBA00023049"/>
    </source>
</evidence>
<comment type="cofactor">
    <cofactor evidence="6">
        <name>Zn(2+)</name>
        <dbReference type="ChEBI" id="CHEBI:29105"/>
    </cofactor>
    <text evidence="6">Binds 1 zinc ion per subunit.</text>
</comment>
<gene>
    <name evidence="8" type="ORF">KQ910_13075</name>
</gene>
<organism evidence="8 9">
    <name type="scientific">Reyranella humidisoli</name>
    <dbReference type="NCBI Taxonomy" id="2849149"/>
    <lineage>
        <taxon>Bacteria</taxon>
        <taxon>Pseudomonadati</taxon>
        <taxon>Pseudomonadota</taxon>
        <taxon>Alphaproteobacteria</taxon>
        <taxon>Hyphomicrobiales</taxon>
        <taxon>Reyranellaceae</taxon>
        <taxon>Reyranella</taxon>
    </lineage>
</organism>
<dbReference type="PANTHER" id="PTHR22726:SF1">
    <property type="entry name" value="METALLOENDOPEPTIDASE OMA1, MITOCHONDRIAL"/>
    <property type="match status" value="1"/>
</dbReference>
<evidence type="ECO:0000256" key="3">
    <source>
        <dbReference type="ARBA" id="ARBA00022801"/>
    </source>
</evidence>
<dbReference type="Proteomes" id="UP000727907">
    <property type="component" value="Unassembled WGS sequence"/>
</dbReference>
<evidence type="ECO:0000313" key="9">
    <source>
        <dbReference type="Proteomes" id="UP000727907"/>
    </source>
</evidence>
<sequence length="269" mass="28207">MKRRTFFALGGACALCGCAGAVHQLPQISDNNLSLAQSEVQGAGGPPARRVLTDEEAGDMMRSALARIRPPADQLCAEMNVGVCQWNIRASANRSMNAGAGPNGLIFINRGVVEYAANEEEVCLVFAHEIGHQAANHVANNQRNQATGALIGAVLMGAVGAAASYRSPYAGTVTRSAADTGAAVGRSIGRISFSKEQEREADYLAAVILYRSNVDLDKARGMLVTLARATGRRDTGLLDTHPAGPERIAAWDQAVAQIRASKGALPARA</sequence>
<proteinExistence type="inferred from homology"/>
<keyword evidence="3 6" id="KW-0378">Hydrolase</keyword>
<reference evidence="8 9" key="1">
    <citation type="submission" date="2021-06" db="EMBL/GenBank/DDBJ databases">
        <authorList>
            <person name="Lee D.H."/>
        </authorList>
    </citation>
    <scope>NUCLEOTIDE SEQUENCE [LARGE SCALE GENOMIC DNA]</scope>
    <source>
        <strain evidence="8 9">MMS21-HV4-11</strain>
    </source>
</reference>
<keyword evidence="1 6" id="KW-0645">Protease</keyword>
<keyword evidence="2" id="KW-0479">Metal-binding</keyword>
<dbReference type="InterPro" id="IPR051156">
    <property type="entry name" value="Mito/Outer_Membr_Metalloprot"/>
</dbReference>
<keyword evidence="5 6" id="KW-0482">Metalloprotease</keyword>
<dbReference type="InterPro" id="IPR001915">
    <property type="entry name" value="Peptidase_M48"/>
</dbReference>
<comment type="caution">
    <text evidence="8">The sequence shown here is derived from an EMBL/GenBank/DDBJ whole genome shotgun (WGS) entry which is preliminary data.</text>
</comment>
<evidence type="ECO:0000256" key="2">
    <source>
        <dbReference type="ARBA" id="ARBA00022723"/>
    </source>
</evidence>
<evidence type="ECO:0000313" key="8">
    <source>
        <dbReference type="EMBL" id="MBU8874701.1"/>
    </source>
</evidence>
<comment type="similarity">
    <text evidence="6">Belongs to the peptidase M48 family.</text>
</comment>
<accession>A0ABS6IK47</accession>